<evidence type="ECO:0000313" key="2">
    <source>
        <dbReference type="EMBL" id="KIK62337.1"/>
    </source>
</evidence>
<proteinExistence type="predicted"/>
<dbReference type="Proteomes" id="UP000053593">
    <property type="component" value="Unassembled WGS sequence"/>
</dbReference>
<evidence type="ECO:0000313" key="3">
    <source>
        <dbReference type="Proteomes" id="UP000053593"/>
    </source>
</evidence>
<dbReference type="HOGENOM" id="CLU_946830_0_0_1"/>
<protein>
    <submittedName>
        <fullName evidence="2">Unplaced genomic scaffold GYMLUscaffold_20, whole genome shotgun sequence</fullName>
    </submittedName>
</protein>
<gene>
    <name evidence="2" type="ORF">GYMLUDRAFT_58480</name>
</gene>
<sequence>MGEDLKSLILDCDTFTAQRIYQEIQDTYGPSPKEIKQNFTRKPQVVSNFCAGRTKPGFYGTFGRNIILDALMQILPPNKINTEITKPFTGMETILIFLLPVTAVKLMEQELSGVKTNVTLDEDRLWELLQTTAHWGKMYYGENEANEEEGSDLMKIRQIIRKDLSSLLDGASSNIPPKDQRKMKIEGKKKALDPWLSSEQNLLQEKTTSLQLYQPEIPPPSEQPLSIEDFEHRVPAGILKKSTGKRRAVEAESIEQPETPHKKVKISDNLTVKLLSPDANCSSPVKENAVRVLS</sequence>
<name>A0A0D0CSL5_9AGAR</name>
<dbReference type="EMBL" id="KN834768">
    <property type="protein sequence ID" value="KIK62337.1"/>
    <property type="molecule type" value="Genomic_DNA"/>
</dbReference>
<organism evidence="2 3">
    <name type="scientific">Collybiopsis luxurians FD-317 M1</name>
    <dbReference type="NCBI Taxonomy" id="944289"/>
    <lineage>
        <taxon>Eukaryota</taxon>
        <taxon>Fungi</taxon>
        <taxon>Dikarya</taxon>
        <taxon>Basidiomycota</taxon>
        <taxon>Agaricomycotina</taxon>
        <taxon>Agaricomycetes</taxon>
        <taxon>Agaricomycetidae</taxon>
        <taxon>Agaricales</taxon>
        <taxon>Marasmiineae</taxon>
        <taxon>Omphalotaceae</taxon>
        <taxon>Collybiopsis</taxon>
        <taxon>Collybiopsis luxurians</taxon>
    </lineage>
</organism>
<accession>A0A0D0CSL5</accession>
<reference evidence="2 3" key="1">
    <citation type="submission" date="2014-04" db="EMBL/GenBank/DDBJ databases">
        <title>Evolutionary Origins and Diversification of the Mycorrhizal Mutualists.</title>
        <authorList>
            <consortium name="DOE Joint Genome Institute"/>
            <consortium name="Mycorrhizal Genomics Consortium"/>
            <person name="Kohler A."/>
            <person name="Kuo A."/>
            <person name="Nagy L.G."/>
            <person name="Floudas D."/>
            <person name="Copeland A."/>
            <person name="Barry K.W."/>
            <person name="Cichocki N."/>
            <person name="Veneault-Fourrey C."/>
            <person name="LaButti K."/>
            <person name="Lindquist E.A."/>
            <person name="Lipzen A."/>
            <person name="Lundell T."/>
            <person name="Morin E."/>
            <person name="Murat C."/>
            <person name="Riley R."/>
            <person name="Ohm R."/>
            <person name="Sun H."/>
            <person name="Tunlid A."/>
            <person name="Henrissat B."/>
            <person name="Grigoriev I.V."/>
            <person name="Hibbett D.S."/>
            <person name="Martin F."/>
        </authorList>
    </citation>
    <scope>NUCLEOTIDE SEQUENCE [LARGE SCALE GENOMIC DNA]</scope>
    <source>
        <strain evidence="2 3">FD-317 M1</strain>
    </source>
</reference>
<feature type="region of interest" description="Disordered" evidence="1">
    <location>
        <begin position="244"/>
        <end position="264"/>
    </location>
</feature>
<dbReference type="AlphaFoldDB" id="A0A0D0CSL5"/>
<keyword evidence="3" id="KW-1185">Reference proteome</keyword>
<evidence type="ECO:0000256" key="1">
    <source>
        <dbReference type="SAM" id="MobiDB-lite"/>
    </source>
</evidence>